<protein>
    <recommendedName>
        <fullName evidence="19">7-dehydrocholesterol reductase</fullName>
        <ecNumber evidence="18">1.3.1.21</ecNumber>
    </recommendedName>
    <alternativeName>
        <fullName evidence="20">Sterol Delta(7)-reductase</fullName>
    </alternativeName>
</protein>
<evidence type="ECO:0000256" key="16">
    <source>
        <dbReference type="ARBA" id="ARBA00023166"/>
    </source>
</evidence>
<keyword evidence="25" id="KW-1185">Reference proteome</keyword>
<dbReference type="InterPro" id="IPR018083">
    <property type="entry name" value="Sterol_reductase_CS"/>
</dbReference>
<evidence type="ECO:0000256" key="10">
    <source>
        <dbReference type="ARBA" id="ARBA00022955"/>
    </source>
</evidence>
<keyword evidence="13 23" id="KW-0756">Sterol biosynthesis</keyword>
<feature type="transmembrane region" description="Helical" evidence="23">
    <location>
        <begin position="186"/>
        <end position="207"/>
    </location>
</feature>
<feature type="transmembrane region" description="Helical" evidence="23">
    <location>
        <begin position="268"/>
        <end position="288"/>
    </location>
</feature>
<dbReference type="GO" id="GO:0016132">
    <property type="term" value="P:brassinosteroid biosynthetic process"/>
    <property type="evidence" value="ECO:0007669"/>
    <property type="project" value="TreeGrafter"/>
</dbReference>
<keyword evidence="6 23" id="KW-0812">Transmembrane</keyword>
<keyword evidence="9" id="KW-0521">NADP</keyword>
<evidence type="ECO:0000256" key="11">
    <source>
        <dbReference type="ARBA" id="ARBA00022989"/>
    </source>
</evidence>
<evidence type="ECO:0000256" key="18">
    <source>
        <dbReference type="ARBA" id="ARBA00038851"/>
    </source>
</evidence>
<evidence type="ECO:0000256" key="7">
    <source>
        <dbReference type="ARBA" id="ARBA00022778"/>
    </source>
</evidence>
<reference evidence="24" key="1">
    <citation type="submission" date="2021-07" db="EMBL/GenBank/DDBJ databases">
        <authorList>
            <person name="Durling M."/>
        </authorList>
    </citation>
    <scope>NUCLEOTIDE SEQUENCE</scope>
</reference>
<dbReference type="PANTHER" id="PTHR21257:SF38">
    <property type="entry name" value="7-DEHYDROCHOLESTEROL REDUCTASE"/>
    <property type="match status" value="1"/>
</dbReference>
<sequence>MESIMLPSPVDVLHHTSPVQEKEALSSKNQTRLSSSISSACENSCNWGRRNRHGSWLHSLGCLGVMCLAPLLVIFYFITLNHFHGSISLSSKLLLEIGPLSFFHVYFPQVSSKATFGYTVWYLFQVALYLGLPGQISTGQLTPAGNLLKYKTNGLSAWIVTHVLFLGLSWIGILDPAILAKNWEGLVVAANVWGFILTGIAFLKACYFPTHERDRKFSGSRIYDMYMGIELNPRIGDKFDFKLFTNGRPGIVAWTLIDFSFIAYQYQLHGYITNSILISTLLHTFYVVDFFINEDWYLRTIDICHDHFGFYLAWGSSIWLPFMYTLQTQYLAQNPYSLSTPLATLITLLGLSGYVLFRCVNHQKDLARRTRGDCKIWGKPAKILTVRYKTKDGEEHQSLLLVSGFWGWARHVNYAGDLVLSAMMCAAAGGGGDLLPWTYLIFMGVLLVHRCWRDEERCREKYGPGWIDYCKTVRWVIFPGIY</sequence>
<keyword evidence="12 23" id="KW-0560">Oxidoreductase</keyword>
<evidence type="ECO:0000256" key="5">
    <source>
        <dbReference type="ARBA" id="ARBA00022548"/>
    </source>
</evidence>
<keyword evidence="16 23" id="KW-1207">Sterol metabolism</keyword>
<accession>A0A9N9LNW9</accession>
<evidence type="ECO:0000256" key="3">
    <source>
        <dbReference type="ARBA" id="ARBA00005402"/>
    </source>
</evidence>
<evidence type="ECO:0000256" key="13">
    <source>
        <dbReference type="ARBA" id="ARBA00023011"/>
    </source>
</evidence>
<evidence type="ECO:0000256" key="23">
    <source>
        <dbReference type="RuleBase" id="RU369120"/>
    </source>
</evidence>
<evidence type="ECO:0000256" key="2">
    <source>
        <dbReference type="ARBA" id="ARBA00004770"/>
    </source>
</evidence>
<feature type="transmembrane region" description="Helical" evidence="23">
    <location>
        <begin position="434"/>
        <end position="452"/>
    </location>
</feature>
<dbReference type="Gene3D" id="1.20.120.1630">
    <property type="match status" value="1"/>
</dbReference>
<feature type="transmembrane region" description="Helical" evidence="23">
    <location>
        <begin position="56"/>
        <end position="81"/>
    </location>
</feature>
<comment type="pathway">
    <text evidence="2">Steroid biosynthesis; cholesterol biosynthesis.</text>
</comment>
<evidence type="ECO:0000256" key="12">
    <source>
        <dbReference type="ARBA" id="ARBA00023002"/>
    </source>
</evidence>
<evidence type="ECO:0000256" key="22">
    <source>
        <dbReference type="ARBA" id="ARBA00047826"/>
    </source>
</evidence>
<evidence type="ECO:0000256" key="19">
    <source>
        <dbReference type="ARBA" id="ARBA00039984"/>
    </source>
</evidence>
<dbReference type="OrthoDB" id="5326588at2759"/>
<keyword evidence="7" id="KW-0152">Cholesterol biosynthesis</keyword>
<evidence type="ECO:0000256" key="21">
    <source>
        <dbReference type="ARBA" id="ARBA00047795"/>
    </source>
</evidence>
<evidence type="ECO:0000256" key="17">
    <source>
        <dbReference type="ARBA" id="ARBA00023221"/>
    </source>
</evidence>
<evidence type="ECO:0000313" key="24">
    <source>
        <dbReference type="EMBL" id="CAG8975937.1"/>
    </source>
</evidence>
<evidence type="ECO:0000256" key="4">
    <source>
        <dbReference type="ARBA" id="ARBA00022516"/>
    </source>
</evidence>
<keyword evidence="10 23" id="KW-0752">Steroid biosynthesis</keyword>
<dbReference type="GO" id="GO:0005789">
    <property type="term" value="C:endoplasmic reticulum membrane"/>
    <property type="evidence" value="ECO:0007669"/>
    <property type="project" value="UniProtKB-SubCell"/>
</dbReference>
<keyword evidence="15 23" id="KW-0472">Membrane</keyword>
<dbReference type="InterPro" id="IPR001171">
    <property type="entry name" value="ERG24_DHCR-like"/>
</dbReference>
<evidence type="ECO:0000256" key="6">
    <source>
        <dbReference type="ARBA" id="ARBA00022692"/>
    </source>
</evidence>
<dbReference type="PANTHER" id="PTHR21257">
    <property type="entry name" value="DELTA(14)-STEROL REDUCTASE"/>
    <property type="match status" value="1"/>
</dbReference>
<dbReference type="EC" id="1.3.1.21" evidence="18"/>
<proteinExistence type="inferred from homology"/>
<keyword evidence="4 23" id="KW-0444">Lipid biosynthesis</keyword>
<evidence type="ECO:0000256" key="20">
    <source>
        <dbReference type="ARBA" id="ARBA00042688"/>
    </source>
</evidence>
<comment type="subcellular location">
    <subcellularLocation>
        <location evidence="1">Endoplasmic reticulum membrane</location>
        <topology evidence="1">Multi-pass membrane protein</topology>
    </subcellularLocation>
</comment>
<dbReference type="AlphaFoldDB" id="A0A9N9LNW9"/>
<dbReference type="EMBL" id="CAJVRM010000156">
    <property type="protein sequence ID" value="CAG8975937.1"/>
    <property type="molecule type" value="Genomic_DNA"/>
</dbReference>
<comment type="similarity">
    <text evidence="3 23">Belongs to the ERG4/ERG24 family.</text>
</comment>
<dbReference type="PROSITE" id="PS01018">
    <property type="entry name" value="STEROL_REDUCT_2"/>
    <property type="match status" value="1"/>
</dbReference>
<comment type="catalytic activity">
    <reaction evidence="22">
        <text>7-dehydrodesmosterol + NADPH + H(+) = desmosterol + NADP(+)</text>
        <dbReference type="Rhea" id="RHEA:46740"/>
        <dbReference type="ChEBI" id="CHEBI:15378"/>
        <dbReference type="ChEBI" id="CHEBI:17737"/>
        <dbReference type="ChEBI" id="CHEBI:27910"/>
        <dbReference type="ChEBI" id="CHEBI:57783"/>
        <dbReference type="ChEBI" id="CHEBI:58349"/>
    </reaction>
    <physiologicalReaction direction="left-to-right" evidence="22">
        <dbReference type="Rhea" id="RHEA:46741"/>
    </physiologicalReaction>
</comment>
<comment type="catalytic activity">
    <reaction evidence="21">
        <text>cholesterol + NADP(+) = 7-dehydrocholesterol + NADPH + H(+)</text>
        <dbReference type="Rhea" id="RHEA:23984"/>
        <dbReference type="ChEBI" id="CHEBI:15378"/>
        <dbReference type="ChEBI" id="CHEBI:16113"/>
        <dbReference type="ChEBI" id="CHEBI:17759"/>
        <dbReference type="ChEBI" id="CHEBI:57783"/>
        <dbReference type="ChEBI" id="CHEBI:58349"/>
        <dbReference type="EC" id="1.3.1.21"/>
    </reaction>
    <physiologicalReaction direction="right-to-left" evidence="21">
        <dbReference type="Rhea" id="RHEA:23986"/>
    </physiologicalReaction>
</comment>
<evidence type="ECO:0000256" key="15">
    <source>
        <dbReference type="ARBA" id="ARBA00023136"/>
    </source>
</evidence>
<evidence type="ECO:0000313" key="25">
    <source>
        <dbReference type="Proteomes" id="UP000701801"/>
    </source>
</evidence>
<dbReference type="FunFam" id="1.20.120.1630:FF:000004">
    <property type="entry name" value="7-dehydrocholesterol reductase"/>
    <property type="match status" value="1"/>
</dbReference>
<keyword evidence="17 23" id="KW-0753">Steroid metabolism</keyword>
<keyword evidence="8" id="KW-0256">Endoplasmic reticulum</keyword>
<name>A0A9N9LNW9_9HELO</name>
<evidence type="ECO:0000256" key="8">
    <source>
        <dbReference type="ARBA" id="ARBA00022824"/>
    </source>
</evidence>
<evidence type="ECO:0000256" key="1">
    <source>
        <dbReference type="ARBA" id="ARBA00004477"/>
    </source>
</evidence>
<keyword evidence="5" id="KW-0153">Cholesterol metabolism</keyword>
<comment type="caution">
    <text evidence="24">The sequence shown here is derived from an EMBL/GenBank/DDBJ whole genome shotgun (WGS) entry which is preliminary data.</text>
</comment>
<keyword evidence="14 23" id="KW-0443">Lipid metabolism</keyword>
<dbReference type="Pfam" id="PF01222">
    <property type="entry name" value="ERG4_ERG24"/>
    <property type="match status" value="1"/>
</dbReference>
<dbReference type="GO" id="GO:0006695">
    <property type="term" value="P:cholesterol biosynthetic process"/>
    <property type="evidence" value="ECO:0007669"/>
    <property type="project" value="UniProtKB-KW"/>
</dbReference>
<evidence type="ECO:0000256" key="9">
    <source>
        <dbReference type="ARBA" id="ARBA00022857"/>
    </source>
</evidence>
<evidence type="ECO:0000256" key="14">
    <source>
        <dbReference type="ARBA" id="ARBA00023098"/>
    </source>
</evidence>
<feature type="transmembrane region" description="Helical" evidence="23">
    <location>
        <begin position="116"/>
        <end position="134"/>
    </location>
</feature>
<dbReference type="Proteomes" id="UP000701801">
    <property type="component" value="Unassembled WGS sequence"/>
</dbReference>
<dbReference type="GO" id="GO:0047598">
    <property type="term" value="F:7-dehydrocholesterol reductase activity"/>
    <property type="evidence" value="ECO:0007669"/>
    <property type="project" value="UniProtKB-EC"/>
</dbReference>
<dbReference type="PROSITE" id="PS01017">
    <property type="entry name" value="STEROL_REDUCT_1"/>
    <property type="match status" value="1"/>
</dbReference>
<gene>
    <name evidence="24" type="ORF">HYALB_00007067</name>
</gene>
<feature type="transmembrane region" description="Helical" evidence="23">
    <location>
        <begin position="155"/>
        <end position="174"/>
    </location>
</feature>
<feature type="transmembrane region" description="Helical" evidence="23">
    <location>
        <begin position="308"/>
        <end position="326"/>
    </location>
</feature>
<organism evidence="24 25">
    <name type="scientific">Hymenoscyphus albidus</name>
    <dbReference type="NCBI Taxonomy" id="595503"/>
    <lineage>
        <taxon>Eukaryota</taxon>
        <taxon>Fungi</taxon>
        <taxon>Dikarya</taxon>
        <taxon>Ascomycota</taxon>
        <taxon>Pezizomycotina</taxon>
        <taxon>Leotiomycetes</taxon>
        <taxon>Helotiales</taxon>
        <taxon>Helotiaceae</taxon>
        <taxon>Hymenoscyphus</taxon>
    </lineage>
</organism>
<feature type="transmembrane region" description="Helical" evidence="23">
    <location>
        <begin position="338"/>
        <end position="357"/>
    </location>
</feature>
<keyword evidence="11 23" id="KW-1133">Transmembrane helix</keyword>